<dbReference type="SUPFAM" id="SSF56784">
    <property type="entry name" value="HAD-like"/>
    <property type="match status" value="1"/>
</dbReference>
<dbReference type="Proteomes" id="UP000734854">
    <property type="component" value="Unassembled WGS sequence"/>
</dbReference>
<dbReference type="GO" id="GO:0016020">
    <property type="term" value="C:membrane"/>
    <property type="evidence" value="ECO:0007669"/>
    <property type="project" value="UniProtKB-SubCell"/>
</dbReference>
<organism evidence="6 7">
    <name type="scientific">Zingiber officinale</name>
    <name type="common">Ginger</name>
    <name type="synonym">Amomum zingiber</name>
    <dbReference type="NCBI Taxonomy" id="94328"/>
    <lineage>
        <taxon>Eukaryota</taxon>
        <taxon>Viridiplantae</taxon>
        <taxon>Streptophyta</taxon>
        <taxon>Embryophyta</taxon>
        <taxon>Tracheophyta</taxon>
        <taxon>Spermatophyta</taxon>
        <taxon>Magnoliopsida</taxon>
        <taxon>Liliopsida</taxon>
        <taxon>Zingiberales</taxon>
        <taxon>Zingiberaceae</taxon>
        <taxon>Zingiber</taxon>
    </lineage>
</organism>
<keyword evidence="4" id="KW-1133">Transmembrane helix</keyword>
<evidence type="ECO:0000256" key="3">
    <source>
        <dbReference type="ARBA" id="ARBA00022694"/>
    </source>
</evidence>
<dbReference type="InterPro" id="IPR020966">
    <property type="entry name" value="ALMT"/>
</dbReference>
<dbReference type="GO" id="GO:0015743">
    <property type="term" value="P:malate transport"/>
    <property type="evidence" value="ECO:0007669"/>
    <property type="project" value="InterPro"/>
</dbReference>
<protein>
    <submittedName>
        <fullName evidence="6">Uncharacterized protein</fullName>
    </submittedName>
</protein>
<dbReference type="InterPro" id="IPR016195">
    <property type="entry name" value="Pol/histidinol_Pase-like"/>
</dbReference>
<sequence>MESKEMCTKANIRYDCLLFDLDDTLYLLSSGIAAECRKNILEVEESNLLELCTVLYKHYRTIMAGLKAIGYNFDYDDFHSFVHGRLPYETLKADHVISQLLLSLPVRKVIFTNGDQAHAAKVLKKLDLEDYFDTVICFETLNPPSSSFREDNSANIFDIIGYLSKPDPNVDLPKRILSLHKGSKWNANYASKEDNANDVVLLSRKVDIIASDFSQKLHFRLKIPSIKLAIQRGLYFEITYSHLIADSHVTRKILSDAKVYQSSMLANAIRKKQFYKETIRLERVILMKKSTKDHNGKAMIPMRKLMMEVWEFAREDTDRVTFSLKVGLACLLVSLLILIQAPYQIFGTNFILEKDSKDAYKEESDTVTLPLSNFSEDLFEGNQEEKENLCSIQNDGSQEETISQRPKRNVVRPSRYRNDNFFTNFSCFFANPIDDEEP</sequence>
<evidence type="ECO:0000256" key="1">
    <source>
        <dbReference type="ARBA" id="ARBA00004141"/>
    </source>
</evidence>
<dbReference type="InterPro" id="IPR002738">
    <property type="entry name" value="RNase_P_p30"/>
</dbReference>
<proteinExistence type="predicted"/>
<keyword evidence="2" id="KW-0812">Transmembrane</keyword>
<evidence type="ECO:0000256" key="4">
    <source>
        <dbReference type="ARBA" id="ARBA00022989"/>
    </source>
</evidence>
<dbReference type="Gene3D" id="1.10.150.450">
    <property type="match status" value="1"/>
</dbReference>
<keyword evidence="3" id="KW-0819">tRNA processing</keyword>
<dbReference type="PANTHER" id="PTHR12725:SF82">
    <property type="entry name" value="HALOACID DEHALOGENASE-LIKE HYDROLASE (HAD) SUPERFAMILY PROTEIN"/>
    <property type="match status" value="1"/>
</dbReference>
<evidence type="ECO:0000313" key="7">
    <source>
        <dbReference type="Proteomes" id="UP000734854"/>
    </source>
</evidence>
<dbReference type="EMBL" id="JACMSC010000007">
    <property type="protein sequence ID" value="KAG6515884.1"/>
    <property type="molecule type" value="Genomic_DNA"/>
</dbReference>
<dbReference type="Pfam" id="PF11744">
    <property type="entry name" value="ALMT"/>
    <property type="match status" value="1"/>
</dbReference>
<dbReference type="SUPFAM" id="SSF89550">
    <property type="entry name" value="PHP domain-like"/>
    <property type="match status" value="1"/>
</dbReference>
<accession>A0A8J5LFN0</accession>
<dbReference type="GO" id="GO:0008033">
    <property type="term" value="P:tRNA processing"/>
    <property type="evidence" value="ECO:0007669"/>
    <property type="project" value="UniProtKB-KW"/>
</dbReference>
<name>A0A8J5LFN0_ZINOF</name>
<gene>
    <name evidence="6" type="ORF">ZIOFF_026318</name>
</gene>
<comment type="caution">
    <text evidence="6">The sequence shown here is derived from an EMBL/GenBank/DDBJ whole genome shotgun (WGS) entry which is preliminary data.</text>
</comment>
<evidence type="ECO:0000256" key="2">
    <source>
        <dbReference type="ARBA" id="ARBA00022692"/>
    </source>
</evidence>
<dbReference type="PANTHER" id="PTHR12725">
    <property type="entry name" value="HALOACID DEHALOGENASE-LIKE HYDROLASE"/>
    <property type="match status" value="1"/>
</dbReference>
<evidence type="ECO:0000313" key="6">
    <source>
        <dbReference type="EMBL" id="KAG6515884.1"/>
    </source>
</evidence>
<comment type="subcellular location">
    <subcellularLocation>
        <location evidence="1">Membrane</location>
        <topology evidence="1">Multi-pass membrane protein</topology>
    </subcellularLocation>
</comment>
<evidence type="ECO:0000256" key="5">
    <source>
        <dbReference type="ARBA" id="ARBA00023136"/>
    </source>
</evidence>
<dbReference type="AlphaFoldDB" id="A0A8J5LFN0"/>
<keyword evidence="7" id="KW-1185">Reference proteome</keyword>
<dbReference type="Pfam" id="PF01876">
    <property type="entry name" value="RNase_P_p30"/>
    <property type="match status" value="1"/>
</dbReference>
<keyword evidence="5" id="KW-0472">Membrane</keyword>
<dbReference type="Gene3D" id="3.20.20.140">
    <property type="entry name" value="Metal-dependent hydrolases"/>
    <property type="match status" value="1"/>
</dbReference>
<reference evidence="6 7" key="1">
    <citation type="submission" date="2020-08" db="EMBL/GenBank/DDBJ databases">
        <title>Plant Genome Project.</title>
        <authorList>
            <person name="Zhang R.-G."/>
        </authorList>
    </citation>
    <scope>NUCLEOTIDE SEQUENCE [LARGE SCALE GENOMIC DNA]</scope>
    <source>
        <tissue evidence="6">Rhizome</tissue>
    </source>
</reference>
<dbReference type="InterPro" id="IPR036412">
    <property type="entry name" value="HAD-like_sf"/>
</dbReference>